<dbReference type="GO" id="GO:0008757">
    <property type="term" value="F:S-adenosylmethionine-dependent methyltransferase activity"/>
    <property type="evidence" value="ECO:0007669"/>
    <property type="project" value="InterPro"/>
</dbReference>
<proteinExistence type="predicted"/>
<name>A0A0F9LKK7_9ZZZZ</name>
<dbReference type="Pfam" id="PF08241">
    <property type="entry name" value="Methyltransf_11"/>
    <property type="match status" value="1"/>
</dbReference>
<dbReference type="SUPFAM" id="SSF53335">
    <property type="entry name" value="S-adenosyl-L-methionine-dependent methyltransferases"/>
    <property type="match status" value="1"/>
</dbReference>
<reference evidence="2" key="1">
    <citation type="journal article" date="2015" name="Nature">
        <title>Complex archaea that bridge the gap between prokaryotes and eukaryotes.</title>
        <authorList>
            <person name="Spang A."/>
            <person name="Saw J.H."/>
            <person name="Jorgensen S.L."/>
            <person name="Zaremba-Niedzwiedzka K."/>
            <person name="Martijn J."/>
            <person name="Lind A.E."/>
            <person name="van Eijk R."/>
            <person name="Schleper C."/>
            <person name="Guy L."/>
            <person name="Ettema T.J."/>
        </authorList>
    </citation>
    <scope>NUCLEOTIDE SEQUENCE</scope>
</reference>
<dbReference type="InterPro" id="IPR029063">
    <property type="entry name" value="SAM-dependent_MTases_sf"/>
</dbReference>
<sequence length="178" mass="20725">MKVNLGCGPHKLDDWINIDINPEYKPDYCINLGVQSLPFKNDSVDELWCSHTLEHIPKKNHEAFILEIQRVLKKGSLVTFSYPEFLKCVSNWTINFQGKKDFWEATIFGRQTTKWEAHVCAMHTADFIPFVKNLGLKYITHMEESKGEPYNTIISFLKSRNIESREDVLAREIFEVGE</sequence>
<dbReference type="Gene3D" id="3.40.50.150">
    <property type="entry name" value="Vaccinia Virus protein VP39"/>
    <property type="match status" value="1"/>
</dbReference>
<evidence type="ECO:0000259" key="1">
    <source>
        <dbReference type="Pfam" id="PF08241"/>
    </source>
</evidence>
<feature type="domain" description="Methyltransferase type 11" evidence="1">
    <location>
        <begin position="30"/>
        <end position="78"/>
    </location>
</feature>
<dbReference type="InterPro" id="IPR013216">
    <property type="entry name" value="Methyltransf_11"/>
</dbReference>
<accession>A0A0F9LKK7</accession>
<gene>
    <name evidence="2" type="ORF">LCGC14_1498020</name>
</gene>
<dbReference type="EMBL" id="LAZR01010838">
    <property type="protein sequence ID" value="KKM64770.1"/>
    <property type="molecule type" value="Genomic_DNA"/>
</dbReference>
<organism evidence="2">
    <name type="scientific">marine sediment metagenome</name>
    <dbReference type="NCBI Taxonomy" id="412755"/>
    <lineage>
        <taxon>unclassified sequences</taxon>
        <taxon>metagenomes</taxon>
        <taxon>ecological metagenomes</taxon>
    </lineage>
</organism>
<comment type="caution">
    <text evidence="2">The sequence shown here is derived from an EMBL/GenBank/DDBJ whole genome shotgun (WGS) entry which is preliminary data.</text>
</comment>
<protein>
    <recommendedName>
        <fullName evidence="1">Methyltransferase type 11 domain-containing protein</fullName>
    </recommendedName>
</protein>
<evidence type="ECO:0000313" key="2">
    <source>
        <dbReference type="EMBL" id="KKM64770.1"/>
    </source>
</evidence>
<dbReference type="AlphaFoldDB" id="A0A0F9LKK7"/>